<accession>A0A0R3MDE6</accession>
<reference evidence="2 3" key="1">
    <citation type="submission" date="2014-03" db="EMBL/GenBank/DDBJ databases">
        <title>Bradyrhizobium valentinum sp. nov., isolated from effective nodules of Lupinus mariae-josephae, a lupine endemic of basic-lime soils in Eastern Spain.</title>
        <authorList>
            <person name="Duran D."/>
            <person name="Rey L."/>
            <person name="Navarro A."/>
            <person name="Busquets A."/>
            <person name="Imperial J."/>
            <person name="Ruiz-Argueso T."/>
        </authorList>
    </citation>
    <scope>NUCLEOTIDE SEQUENCE [LARGE SCALE GENOMIC DNA]</scope>
    <source>
        <strain evidence="2 3">Ro19</strain>
    </source>
</reference>
<dbReference type="Proteomes" id="UP000052023">
    <property type="component" value="Unassembled WGS sequence"/>
</dbReference>
<dbReference type="EMBL" id="LLYA01000203">
    <property type="protein sequence ID" value="KRR17930.1"/>
    <property type="molecule type" value="Genomic_DNA"/>
</dbReference>
<gene>
    <name evidence="2" type="ORF">CQ13_11240</name>
</gene>
<sequence>MMQKIVEFRDAASSSRRVGPSGQRAGDMPGGRSTPPSIEPIWAVVDSLSRTLECIKTMCATEPHGPIRDKLEIERTNLVIGLFVARIAAMRVSSSEPMPEALSEPNAPIARRG</sequence>
<feature type="region of interest" description="Disordered" evidence="1">
    <location>
        <begin position="94"/>
        <end position="113"/>
    </location>
</feature>
<feature type="compositionally biased region" description="Basic and acidic residues" evidence="1">
    <location>
        <begin position="1"/>
        <end position="10"/>
    </location>
</feature>
<name>A0A0R3MDE6_9BRAD</name>
<dbReference type="RefSeq" id="WP_156434096.1">
    <property type="nucleotide sequence ID" value="NZ_LLYA01000203.1"/>
</dbReference>
<proteinExistence type="predicted"/>
<feature type="region of interest" description="Disordered" evidence="1">
    <location>
        <begin position="1"/>
        <end position="38"/>
    </location>
</feature>
<protein>
    <recommendedName>
        <fullName evidence="4">Transposase</fullName>
    </recommendedName>
</protein>
<evidence type="ECO:0000256" key="1">
    <source>
        <dbReference type="SAM" id="MobiDB-lite"/>
    </source>
</evidence>
<organism evidence="2 3">
    <name type="scientific">Bradyrhizobium retamae</name>
    <dbReference type="NCBI Taxonomy" id="1300035"/>
    <lineage>
        <taxon>Bacteria</taxon>
        <taxon>Pseudomonadati</taxon>
        <taxon>Pseudomonadota</taxon>
        <taxon>Alphaproteobacteria</taxon>
        <taxon>Hyphomicrobiales</taxon>
        <taxon>Nitrobacteraceae</taxon>
        <taxon>Bradyrhizobium</taxon>
    </lineage>
</organism>
<evidence type="ECO:0008006" key="4">
    <source>
        <dbReference type="Google" id="ProtNLM"/>
    </source>
</evidence>
<dbReference type="AlphaFoldDB" id="A0A0R3MDE6"/>
<evidence type="ECO:0000313" key="3">
    <source>
        <dbReference type="Proteomes" id="UP000052023"/>
    </source>
</evidence>
<keyword evidence="3" id="KW-1185">Reference proteome</keyword>
<comment type="caution">
    <text evidence="2">The sequence shown here is derived from an EMBL/GenBank/DDBJ whole genome shotgun (WGS) entry which is preliminary data.</text>
</comment>
<evidence type="ECO:0000313" key="2">
    <source>
        <dbReference type="EMBL" id="KRR17930.1"/>
    </source>
</evidence>
<dbReference type="OrthoDB" id="8235776at2"/>